<gene>
    <name evidence="2" type="ORF">J0J69_12410</name>
    <name evidence="3" type="ORF">J0J70_01550</name>
</gene>
<dbReference type="EMBL" id="CP071250">
    <property type="protein sequence ID" value="UUF08737.1"/>
    <property type="molecule type" value="Genomic_DNA"/>
</dbReference>
<evidence type="ECO:0000259" key="1">
    <source>
        <dbReference type="Pfam" id="PF14133"/>
    </source>
</evidence>
<evidence type="ECO:0000313" key="3">
    <source>
        <dbReference type="EMBL" id="UUF08737.1"/>
    </source>
</evidence>
<accession>A0A9Q9CRS1</accession>
<proteinExistence type="predicted"/>
<evidence type="ECO:0000313" key="4">
    <source>
        <dbReference type="Proteomes" id="UP001058016"/>
    </source>
</evidence>
<dbReference type="Proteomes" id="UP001058072">
    <property type="component" value="Chromosome"/>
</dbReference>
<dbReference type="RefSeq" id="WP_055304889.1">
    <property type="nucleotide sequence ID" value="NZ_CP071249.1"/>
</dbReference>
<sequence length="268" mass="31919">MKRKLIIFWLLTLILIGGYLVKKDTYTYSNLDDQQSKQLLETLIPKTIPQKDLTLFWNTISDYNNMMKKDQLIKTKMSTSKIEYPAKELMDTWYENNLPYYDLDSKLLSFRLFNHYLKLQSDSIFNISSFDLDLIETNPYATLSSDQFKLFTALYAPIEVSDSDQQQMINEIKKTWKSRTLSFHPPEQLSLINLFIYDKSHNQVYIEQSGLLFYTATDLYYLEKYAPIYPYQLIKFKTKQELIHYLKKCLPVKEDLIILENNEQLDIH</sequence>
<dbReference type="Pfam" id="PF14133">
    <property type="entry name" value="DUF4300"/>
    <property type="match status" value="1"/>
</dbReference>
<name>A0A9Q9CRS1_9FIRM</name>
<organism evidence="3 5">
    <name type="scientific">Turicibacter bilis</name>
    <dbReference type="NCBI Taxonomy" id="2735723"/>
    <lineage>
        <taxon>Bacteria</taxon>
        <taxon>Bacillati</taxon>
        <taxon>Bacillota</taxon>
        <taxon>Erysipelotrichia</taxon>
        <taxon>Erysipelotrichales</taxon>
        <taxon>Turicibacteraceae</taxon>
        <taxon>Turicibacter</taxon>
    </lineage>
</organism>
<feature type="domain" description="DUF4300" evidence="1">
    <location>
        <begin position="27"/>
        <end position="264"/>
    </location>
</feature>
<dbReference type="Proteomes" id="UP001058016">
    <property type="component" value="Chromosome"/>
</dbReference>
<dbReference type="InterPro" id="IPR025389">
    <property type="entry name" value="DUF4300"/>
</dbReference>
<protein>
    <submittedName>
        <fullName evidence="3">DUF4300 family protein</fullName>
    </submittedName>
</protein>
<evidence type="ECO:0000313" key="2">
    <source>
        <dbReference type="EMBL" id="UUF05820.1"/>
    </source>
</evidence>
<evidence type="ECO:0000313" key="5">
    <source>
        <dbReference type="Proteomes" id="UP001058072"/>
    </source>
</evidence>
<reference evidence="3 4" key="1">
    <citation type="submission" date="2021-03" db="EMBL/GenBank/DDBJ databases">
        <title>Comparative Genomics and Metabolomics in the genus Turicibacter.</title>
        <authorList>
            <person name="Maki J."/>
            <person name="Looft T."/>
        </authorList>
    </citation>
    <scope>NUCLEOTIDE SEQUENCE</scope>
    <source>
        <strain evidence="3">ISU324</strain>
        <strain evidence="2 4">MMM721</strain>
    </source>
</reference>
<keyword evidence="4" id="KW-1185">Reference proteome</keyword>
<dbReference type="EMBL" id="CP071249">
    <property type="protein sequence ID" value="UUF05820.1"/>
    <property type="molecule type" value="Genomic_DNA"/>
</dbReference>
<dbReference type="AlphaFoldDB" id="A0A9Q9CRS1"/>